<keyword evidence="3" id="KW-1185">Reference proteome</keyword>
<evidence type="ECO:0000256" key="1">
    <source>
        <dbReference type="SAM" id="MobiDB-lite"/>
    </source>
</evidence>
<feature type="region of interest" description="Disordered" evidence="1">
    <location>
        <begin position="69"/>
        <end position="90"/>
    </location>
</feature>
<organism evidence="2 3">
    <name type="scientific">Atta colombica</name>
    <dbReference type="NCBI Taxonomy" id="520822"/>
    <lineage>
        <taxon>Eukaryota</taxon>
        <taxon>Metazoa</taxon>
        <taxon>Ecdysozoa</taxon>
        <taxon>Arthropoda</taxon>
        <taxon>Hexapoda</taxon>
        <taxon>Insecta</taxon>
        <taxon>Pterygota</taxon>
        <taxon>Neoptera</taxon>
        <taxon>Endopterygota</taxon>
        <taxon>Hymenoptera</taxon>
        <taxon>Apocrita</taxon>
        <taxon>Aculeata</taxon>
        <taxon>Formicoidea</taxon>
        <taxon>Formicidae</taxon>
        <taxon>Myrmicinae</taxon>
        <taxon>Atta</taxon>
    </lineage>
</organism>
<reference evidence="2 3" key="1">
    <citation type="submission" date="2015-09" db="EMBL/GenBank/DDBJ databases">
        <title>Atta colombica WGS genome.</title>
        <authorList>
            <person name="Nygaard S."/>
            <person name="Hu H."/>
            <person name="Boomsma J."/>
            <person name="Zhang G."/>
        </authorList>
    </citation>
    <scope>NUCLEOTIDE SEQUENCE [LARGE SCALE GENOMIC DNA]</scope>
    <source>
        <strain evidence="2">Treedump-2</strain>
        <tissue evidence="2">Whole body</tissue>
    </source>
</reference>
<name>A0A195AUD9_9HYME</name>
<dbReference type="AlphaFoldDB" id="A0A195AUD9"/>
<sequence>MLPGDGAVPQYLAQPPRPVILMVTPSSLLRRNGSRSRRCSHNVIPTTLSACLIDSLIERLSRATLKLPREKNRNYPARRRQPSREGGARHQPVTLRTLIIKSGKHTAVNDARRECEDKGAEEQHREVEFPALRMRAIILRMRERSLISGDNTRKTISFGYPIFRASCARSTRAV</sequence>
<evidence type="ECO:0000313" key="2">
    <source>
        <dbReference type="EMBL" id="KYM75599.1"/>
    </source>
</evidence>
<gene>
    <name evidence="2" type="ORF">ALC53_14027</name>
</gene>
<accession>A0A195AUD9</accession>
<dbReference type="Proteomes" id="UP000078540">
    <property type="component" value="Unassembled WGS sequence"/>
</dbReference>
<evidence type="ECO:0000313" key="3">
    <source>
        <dbReference type="Proteomes" id="UP000078540"/>
    </source>
</evidence>
<proteinExistence type="predicted"/>
<protein>
    <submittedName>
        <fullName evidence="2">Uncharacterized protein</fullName>
    </submittedName>
</protein>
<dbReference type="EMBL" id="KQ976741">
    <property type="protein sequence ID" value="KYM75599.1"/>
    <property type="molecule type" value="Genomic_DNA"/>
</dbReference>